<keyword evidence="1" id="KW-0732">Signal</keyword>
<organism evidence="2 3">
    <name type="scientific">Corynebacterium callunae DSM 20147</name>
    <dbReference type="NCBI Taxonomy" id="1121353"/>
    <lineage>
        <taxon>Bacteria</taxon>
        <taxon>Bacillati</taxon>
        <taxon>Actinomycetota</taxon>
        <taxon>Actinomycetes</taxon>
        <taxon>Mycobacteriales</taxon>
        <taxon>Corynebacteriaceae</taxon>
        <taxon>Corynebacterium</taxon>
    </lineage>
</organism>
<dbReference type="NCBIfam" id="NF038094">
    <property type="entry name" value="CueP_fam"/>
    <property type="match status" value="1"/>
</dbReference>
<dbReference type="InterPro" id="IPR047808">
    <property type="entry name" value="CueP-like"/>
</dbReference>
<dbReference type="PATRIC" id="fig|1121353.3.peg.438"/>
<dbReference type="EMBL" id="CP004354">
    <property type="protein sequence ID" value="AGG65872.1"/>
    <property type="molecule type" value="Genomic_DNA"/>
</dbReference>
<reference evidence="2 3" key="1">
    <citation type="submission" date="2013-02" db="EMBL/GenBank/DDBJ databases">
        <title>The complete genome sequence of Corynebacterium callunae DSM 20147.</title>
        <authorList>
            <person name="Ruckert C."/>
            <person name="Albersmeier A."/>
            <person name="Kalinowski J."/>
        </authorList>
    </citation>
    <scope>NUCLEOTIDE SEQUENCE [LARGE SCALE GENOMIC DNA]</scope>
    <source>
        <strain evidence="2 3">DSM 20147</strain>
    </source>
</reference>
<protein>
    <recommendedName>
        <fullName evidence="4">Secreted protein</fullName>
    </recommendedName>
</protein>
<dbReference type="KEGG" id="ccn:H924_02090"/>
<evidence type="ECO:0000313" key="3">
    <source>
        <dbReference type="Proteomes" id="UP000011760"/>
    </source>
</evidence>
<feature type="signal peptide" evidence="1">
    <location>
        <begin position="1"/>
        <end position="23"/>
    </location>
</feature>
<dbReference type="HOGENOM" id="CLU_115304_0_0_11"/>
<dbReference type="eggNOG" id="ENOG502ZBTG">
    <property type="taxonomic scope" value="Bacteria"/>
</dbReference>
<dbReference type="RefSeq" id="WP_015650324.1">
    <property type="nucleotide sequence ID" value="NC_020506.1"/>
</dbReference>
<sequence>MNRLSALLAVCALALAGCTTSQANTEEAEFLASVDLGGMDTVGIIDYLDTLLVEAPPHDLMAIVRSDELVLSHSDQEIRLEMPADSVYVSVAPFINQTHDCFYHSLTTCLGELRNASVEVKIIEAGTGAVLVAEHATTFDNGFIGYWLPRDTAGTIEITHGEFTGHSFFDTGPDGATCLTDLHLRASPLPQV</sequence>
<feature type="chain" id="PRO_5004018012" description="Secreted protein" evidence="1">
    <location>
        <begin position="24"/>
        <end position="192"/>
    </location>
</feature>
<dbReference type="AlphaFoldDB" id="M1US19"/>
<dbReference type="STRING" id="1121353.H924_02090"/>
<keyword evidence="3" id="KW-1185">Reference proteome</keyword>
<name>M1US19_9CORY</name>
<dbReference type="Proteomes" id="UP000011760">
    <property type="component" value="Chromosome"/>
</dbReference>
<gene>
    <name evidence="2" type="ORF">H924_02090</name>
</gene>
<proteinExistence type="predicted"/>
<accession>M1US19</accession>
<dbReference type="Pfam" id="PF21172">
    <property type="entry name" value="CueP"/>
    <property type="match status" value="1"/>
</dbReference>
<evidence type="ECO:0000256" key="1">
    <source>
        <dbReference type="SAM" id="SignalP"/>
    </source>
</evidence>
<evidence type="ECO:0008006" key="4">
    <source>
        <dbReference type="Google" id="ProtNLM"/>
    </source>
</evidence>
<dbReference type="PROSITE" id="PS51257">
    <property type="entry name" value="PROKAR_LIPOPROTEIN"/>
    <property type="match status" value="1"/>
</dbReference>
<dbReference type="Gene3D" id="2.60.40.3700">
    <property type="match status" value="1"/>
</dbReference>
<evidence type="ECO:0000313" key="2">
    <source>
        <dbReference type="EMBL" id="AGG65872.1"/>
    </source>
</evidence>